<evidence type="ECO:0000313" key="2">
    <source>
        <dbReference type="Proteomes" id="UP000653644"/>
    </source>
</evidence>
<protein>
    <submittedName>
        <fullName evidence="1">Uncharacterized protein</fullName>
    </submittedName>
</protein>
<keyword evidence="2" id="KW-1185">Reference proteome</keyword>
<accession>A0ABQ3D5I8</accession>
<gene>
    <name evidence="1" type="ORF">GCM10010345_72860</name>
</gene>
<comment type="caution">
    <text evidence="1">The sequence shown here is derived from an EMBL/GenBank/DDBJ whole genome shotgun (WGS) entry which is preliminary data.</text>
</comment>
<evidence type="ECO:0000313" key="1">
    <source>
        <dbReference type="EMBL" id="GHA57885.1"/>
    </source>
</evidence>
<sequence length="104" mass="10938">MPADKIDMGGEKVTGRLVVVFGAAVEPDSGVRAGDGPLDVLPPAHGQVARRCLRELLGSRKGEDARQWPGIAPEYAEQLLSMTDTLLSGPATSSARTRRARSAA</sequence>
<organism evidence="1 2">
    <name type="scientific">Streptomyces canarius</name>
    <dbReference type="NCBI Taxonomy" id="285453"/>
    <lineage>
        <taxon>Bacteria</taxon>
        <taxon>Bacillati</taxon>
        <taxon>Actinomycetota</taxon>
        <taxon>Actinomycetes</taxon>
        <taxon>Kitasatosporales</taxon>
        <taxon>Streptomycetaceae</taxon>
        <taxon>Streptomyces</taxon>
    </lineage>
</organism>
<proteinExistence type="predicted"/>
<dbReference type="Proteomes" id="UP000653644">
    <property type="component" value="Unassembled WGS sequence"/>
</dbReference>
<dbReference type="RefSeq" id="WP_189893261.1">
    <property type="nucleotide sequence ID" value="NZ_BMVN01000039.1"/>
</dbReference>
<reference evidence="2" key="1">
    <citation type="journal article" date="2019" name="Int. J. Syst. Evol. Microbiol.">
        <title>The Global Catalogue of Microorganisms (GCM) 10K type strain sequencing project: providing services to taxonomists for standard genome sequencing and annotation.</title>
        <authorList>
            <consortium name="The Broad Institute Genomics Platform"/>
            <consortium name="The Broad Institute Genome Sequencing Center for Infectious Disease"/>
            <person name="Wu L."/>
            <person name="Ma J."/>
        </authorList>
    </citation>
    <scope>NUCLEOTIDE SEQUENCE [LARGE SCALE GENOMIC DNA]</scope>
    <source>
        <strain evidence="2">JCM 4733</strain>
    </source>
</reference>
<dbReference type="EMBL" id="BMVN01000039">
    <property type="protein sequence ID" value="GHA57885.1"/>
    <property type="molecule type" value="Genomic_DNA"/>
</dbReference>
<name>A0ABQ3D5I8_9ACTN</name>